<sequence length="266" mass="30993">MTHIVSSALKDYPTTRAILTLGGLDGRPLNKDYLYYIDWLEDVMRILDEDFIMMLWNSWNNRNNFVFCGKEDKAWVIWDRARTHCHDFWIHNLVNNSVLPLTPAIKKWEKPLCESMKINIDATVFNNKTSFGVIIHDSDGFVLGGGGGFKDEEMIMEWTELYAFEEGLKLARSLIIANSIFETDCASLMNRFKKRKDDITIIGHCIKETYKTLEMFTTAYVKWDNRSCNNVADFMCKYAILNNSNMLFGMNYPKEIHDIVIRDSFN</sequence>
<organism evidence="2 3">
    <name type="scientific">Gossypium laxum</name>
    <dbReference type="NCBI Taxonomy" id="34288"/>
    <lineage>
        <taxon>Eukaryota</taxon>
        <taxon>Viridiplantae</taxon>
        <taxon>Streptophyta</taxon>
        <taxon>Embryophyta</taxon>
        <taxon>Tracheophyta</taxon>
        <taxon>Spermatophyta</taxon>
        <taxon>Magnoliopsida</taxon>
        <taxon>eudicotyledons</taxon>
        <taxon>Gunneridae</taxon>
        <taxon>Pentapetalae</taxon>
        <taxon>rosids</taxon>
        <taxon>malvids</taxon>
        <taxon>Malvales</taxon>
        <taxon>Malvaceae</taxon>
        <taxon>Malvoideae</taxon>
        <taxon>Gossypium</taxon>
    </lineage>
</organism>
<dbReference type="GO" id="GO:0004523">
    <property type="term" value="F:RNA-DNA hybrid ribonuclease activity"/>
    <property type="evidence" value="ECO:0007669"/>
    <property type="project" value="InterPro"/>
</dbReference>
<dbReference type="Proteomes" id="UP000593574">
    <property type="component" value="Unassembled WGS sequence"/>
</dbReference>
<dbReference type="InterPro" id="IPR002156">
    <property type="entry name" value="RNaseH_domain"/>
</dbReference>
<name>A0A7J8ZFD3_9ROSI</name>
<dbReference type="PANTHER" id="PTHR47074:SF48">
    <property type="entry name" value="POLYNUCLEOTIDYL TRANSFERASE, RIBONUCLEASE H-LIKE SUPERFAMILY PROTEIN"/>
    <property type="match status" value="1"/>
</dbReference>
<dbReference type="SUPFAM" id="SSF53098">
    <property type="entry name" value="Ribonuclease H-like"/>
    <property type="match status" value="1"/>
</dbReference>
<dbReference type="Pfam" id="PF13456">
    <property type="entry name" value="RVT_3"/>
    <property type="match status" value="1"/>
</dbReference>
<dbReference type="InterPro" id="IPR044730">
    <property type="entry name" value="RNase_H-like_dom_plant"/>
</dbReference>
<feature type="domain" description="RNase H type-1" evidence="1">
    <location>
        <begin position="121"/>
        <end position="239"/>
    </location>
</feature>
<evidence type="ECO:0000313" key="2">
    <source>
        <dbReference type="EMBL" id="MBA0710566.1"/>
    </source>
</evidence>
<dbReference type="InterPro" id="IPR012337">
    <property type="entry name" value="RNaseH-like_sf"/>
</dbReference>
<dbReference type="Gene3D" id="3.30.420.10">
    <property type="entry name" value="Ribonuclease H-like superfamily/Ribonuclease H"/>
    <property type="match status" value="1"/>
</dbReference>
<keyword evidence="3" id="KW-1185">Reference proteome</keyword>
<dbReference type="InterPro" id="IPR036397">
    <property type="entry name" value="RNaseH_sf"/>
</dbReference>
<accession>A0A7J8ZFD3</accession>
<proteinExistence type="predicted"/>
<dbReference type="AlphaFoldDB" id="A0A7J8ZFD3"/>
<evidence type="ECO:0000259" key="1">
    <source>
        <dbReference type="Pfam" id="PF13456"/>
    </source>
</evidence>
<evidence type="ECO:0000313" key="3">
    <source>
        <dbReference type="Proteomes" id="UP000593574"/>
    </source>
</evidence>
<dbReference type="CDD" id="cd06222">
    <property type="entry name" value="RNase_H_like"/>
    <property type="match status" value="1"/>
</dbReference>
<reference evidence="2 3" key="1">
    <citation type="journal article" date="2019" name="Genome Biol. Evol.">
        <title>Insights into the evolution of the New World diploid cottons (Gossypium, subgenus Houzingenia) based on genome sequencing.</title>
        <authorList>
            <person name="Grover C.E."/>
            <person name="Arick M.A. 2nd"/>
            <person name="Thrash A."/>
            <person name="Conover J.L."/>
            <person name="Sanders W.S."/>
            <person name="Peterson D.G."/>
            <person name="Frelichowski J.E."/>
            <person name="Scheffler J.A."/>
            <person name="Scheffler B.E."/>
            <person name="Wendel J.F."/>
        </authorList>
    </citation>
    <scope>NUCLEOTIDE SEQUENCE [LARGE SCALE GENOMIC DNA]</scope>
    <source>
        <strain evidence="2">4</strain>
        <tissue evidence="2">Leaf</tissue>
    </source>
</reference>
<comment type="caution">
    <text evidence="2">The sequence shown here is derived from an EMBL/GenBank/DDBJ whole genome shotgun (WGS) entry which is preliminary data.</text>
</comment>
<dbReference type="EMBL" id="JABEZV010000005">
    <property type="protein sequence ID" value="MBA0710566.1"/>
    <property type="molecule type" value="Genomic_DNA"/>
</dbReference>
<protein>
    <recommendedName>
        <fullName evidence="1">RNase H type-1 domain-containing protein</fullName>
    </recommendedName>
</protein>
<gene>
    <name evidence="2" type="ORF">Golax_009845</name>
</gene>
<dbReference type="InterPro" id="IPR052929">
    <property type="entry name" value="RNase_H-like_EbsB-rel"/>
</dbReference>
<dbReference type="PANTHER" id="PTHR47074">
    <property type="entry name" value="BNAC02G40300D PROTEIN"/>
    <property type="match status" value="1"/>
</dbReference>
<dbReference type="GO" id="GO:0003676">
    <property type="term" value="F:nucleic acid binding"/>
    <property type="evidence" value="ECO:0007669"/>
    <property type="project" value="InterPro"/>
</dbReference>